<keyword evidence="7" id="KW-1185">Reference proteome</keyword>
<dbReference type="Proteomes" id="UP001210865">
    <property type="component" value="Chromosome"/>
</dbReference>
<organism evidence="6 7">
    <name type="scientific">Sphingomonas abietis</name>
    <dbReference type="NCBI Taxonomy" id="3012344"/>
    <lineage>
        <taxon>Bacteria</taxon>
        <taxon>Pseudomonadati</taxon>
        <taxon>Pseudomonadota</taxon>
        <taxon>Alphaproteobacteria</taxon>
        <taxon>Sphingomonadales</taxon>
        <taxon>Sphingomonadaceae</taxon>
        <taxon>Sphingomonas</taxon>
    </lineage>
</organism>
<keyword evidence="4" id="KW-0472">Membrane</keyword>
<reference evidence="6 7" key="1">
    <citation type="submission" date="2022-12" db="EMBL/GenBank/DDBJ databases">
        <title>Sphingomonas abieness sp. nov., an endophytic bacterium isolated from Abies koreana.</title>
        <authorList>
            <person name="Jiang L."/>
            <person name="Lee J."/>
        </authorList>
    </citation>
    <scope>NUCLEOTIDE SEQUENCE [LARGE SCALE GENOMIC DNA]</scope>
    <source>
        <strain evidence="7">PAMB 00755</strain>
    </source>
</reference>
<feature type="transmembrane region" description="Helical" evidence="4">
    <location>
        <begin position="121"/>
        <end position="141"/>
    </location>
</feature>
<dbReference type="PANTHER" id="PTHR32303">
    <property type="entry name" value="QUINOPROTEIN ALCOHOL DEHYDROGENASE (CYTOCHROME C)"/>
    <property type="match status" value="1"/>
</dbReference>
<evidence type="ECO:0000256" key="4">
    <source>
        <dbReference type="SAM" id="Phobius"/>
    </source>
</evidence>
<dbReference type="Pfam" id="PF01011">
    <property type="entry name" value="PQQ"/>
    <property type="match status" value="1"/>
</dbReference>
<dbReference type="CDD" id="cd10280">
    <property type="entry name" value="PQQ_mGDH"/>
    <property type="match status" value="1"/>
</dbReference>
<feature type="transmembrane region" description="Helical" evidence="4">
    <location>
        <begin position="60"/>
        <end position="76"/>
    </location>
</feature>
<dbReference type="RefSeq" id="WP_270075765.1">
    <property type="nucleotide sequence ID" value="NZ_CP115174.1"/>
</dbReference>
<dbReference type="InterPro" id="IPR018391">
    <property type="entry name" value="PQQ_b-propeller_rpt"/>
</dbReference>
<dbReference type="SMART" id="SM00564">
    <property type="entry name" value="PQQ"/>
    <property type="match status" value="5"/>
</dbReference>
<proteinExistence type="inferred from homology"/>
<dbReference type="NCBIfam" id="TIGR03074">
    <property type="entry name" value="PQQ_membr_DH"/>
    <property type="match status" value="1"/>
</dbReference>
<keyword evidence="4" id="KW-0812">Transmembrane</keyword>
<dbReference type="EC" id="1.1.-.-" evidence="6"/>
<evidence type="ECO:0000313" key="7">
    <source>
        <dbReference type="Proteomes" id="UP001210865"/>
    </source>
</evidence>
<comment type="cofactor">
    <cofactor evidence="1">
        <name>pyrroloquinoline quinone</name>
        <dbReference type="ChEBI" id="CHEBI:58442"/>
    </cofactor>
</comment>
<gene>
    <name evidence="6" type="ORF">PBT88_13005</name>
</gene>
<sequence length="794" mass="84803">MHVAPWPARLLGLLVALLGVFFAIEGGELALLGGSVYYVIAGIGMVAAGIETIRDRRHGVWIYGAVWLFTLIWSIAESGSDVWKLEARLFAPSVLMLLYLIPWFRPGRTARTTPRGPRDRAVYAGGAALVVVAGSAAMLALHTPGAIAQGPIPPIAAGQPTDWPAYGNTSAGDRYALVNQITPANVGQLTLAWVAHTGDKADSAEQKHVREYHSEATPLKIGDTLYTCTPHSTALALDATTGRVKWKFDPHFDPTGNGYLVCRGLSYYDASTATPAATACKHRLFLPTFNAELIALDADTGKVCAGFGTNGAISLRDHAGASPPAYQIETSPPAIVNGNVIVASRIIDNESVDEPSGVVRAYSPIDGHQIWFWDIGRSPDGIAGTLPAGQVYTRGTPNSWGAITGDAKLNMVYFGTGNATPDYYNAQRRPFDNRFGSSIVALDASTGKLRWSFQTVHHDMWDFDLPIAPSLFDMPDGTPALIQTTKTGQLFMLNRVTGKPIAPVQERAVSTRGGPPGEFVSPTQPFSVGMPSLTPAKLTPQDIWGATPIDMLVCRVEFAKARNDGIFTPTGPTPAIGNPAFDGVTDWGGAAIDTDRHVMTINTMQMPFYTQLIDKKTAWGKKLAAQGTTGGENAAALQAYAQRGTPYLGGVRAWLSPFMTPCVAPPWGKLVAIDLKTRKILWQKVFGTARDTNVFGLKYNLPLKTGTPNLGGSIITAGGLVFVGATTDQYLRAYDIASGQELWKARLPAGAQATPMSYTASDGRQYVVITAGGHGALGTRYGDETIAFALPKRS</sequence>
<accession>A0ABY7NHV4</accession>
<keyword evidence="4" id="KW-1133">Transmembrane helix</keyword>
<feature type="domain" description="Pyrrolo-quinoline quinone repeat" evidence="5">
    <location>
        <begin position="163"/>
        <end position="767"/>
    </location>
</feature>
<evidence type="ECO:0000259" key="5">
    <source>
        <dbReference type="Pfam" id="PF01011"/>
    </source>
</evidence>
<comment type="similarity">
    <text evidence="2">Belongs to the bacterial PQQ dehydrogenase family.</text>
</comment>
<dbReference type="SUPFAM" id="SSF50998">
    <property type="entry name" value="Quinoprotein alcohol dehydrogenase-like"/>
    <property type="match status" value="1"/>
</dbReference>
<dbReference type="EMBL" id="CP115174">
    <property type="protein sequence ID" value="WBO21116.1"/>
    <property type="molecule type" value="Genomic_DNA"/>
</dbReference>
<feature type="transmembrane region" description="Helical" evidence="4">
    <location>
        <begin position="82"/>
        <end position="101"/>
    </location>
</feature>
<dbReference type="InterPro" id="IPR017511">
    <property type="entry name" value="PQQ_mDH"/>
</dbReference>
<evidence type="ECO:0000256" key="3">
    <source>
        <dbReference type="ARBA" id="ARBA00023002"/>
    </source>
</evidence>
<name>A0ABY7NHV4_9SPHN</name>
<dbReference type="Gene3D" id="2.140.10.10">
    <property type="entry name" value="Quinoprotein alcohol dehydrogenase-like superfamily"/>
    <property type="match status" value="2"/>
</dbReference>
<dbReference type="InterPro" id="IPR011047">
    <property type="entry name" value="Quinoprotein_ADH-like_sf"/>
</dbReference>
<keyword evidence="3 6" id="KW-0560">Oxidoreductase</keyword>
<feature type="transmembrane region" description="Helical" evidence="4">
    <location>
        <begin position="36"/>
        <end position="53"/>
    </location>
</feature>
<evidence type="ECO:0000256" key="1">
    <source>
        <dbReference type="ARBA" id="ARBA00001931"/>
    </source>
</evidence>
<evidence type="ECO:0000256" key="2">
    <source>
        <dbReference type="ARBA" id="ARBA00008156"/>
    </source>
</evidence>
<protein>
    <submittedName>
        <fullName evidence="6">Membrane-bound PQQ-dependent dehydrogenase, glucose/quinate/shikimate family</fullName>
        <ecNumber evidence="6">1.1.-.-</ecNumber>
    </submittedName>
</protein>
<dbReference type="InterPro" id="IPR002372">
    <property type="entry name" value="PQQ_rpt_dom"/>
</dbReference>
<evidence type="ECO:0000313" key="6">
    <source>
        <dbReference type="EMBL" id="WBO21116.1"/>
    </source>
</evidence>
<dbReference type="PANTHER" id="PTHR32303:SF4">
    <property type="entry name" value="QUINOPROTEIN GLUCOSE DEHYDROGENASE"/>
    <property type="match status" value="1"/>
</dbReference>
<dbReference type="GO" id="GO:0016491">
    <property type="term" value="F:oxidoreductase activity"/>
    <property type="evidence" value="ECO:0007669"/>
    <property type="project" value="UniProtKB-KW"/>
</dbReference>